<organism evidence="1 2">
    <name type="scientific">Desmophyllum pertusum</name>
    <dbReference type="NCBI Taxonomy" id="174260"/>
    <lineage>
        <taxon>Eukaryota</taxon>
        <taxon>Metazoa</taxon>
        <taxon>Cnidaria</taxon>
        <taxon>Anthozoa</taxon>
        <taxon>Hexacorallia</taxon>
        <taxon>Scleractinia</taxon>
        <taxon>Caryophylliina</taxon>
        <taxon>Caryophylliidae</taxon>
        <taxon>Desmophyllum</taxon>
    </lineage>
</organism>
<proteinExistence type="predicted"/>
<evidence type="ECO:0000313" key="1">
    <source>
        <dbReference type="EMBL" id="KAJ7386057.1"/>
    </source>
</evidence>
<name>A0A9W9ZQR7_9CNID</name>
<protein>
    <submittedName>
        <fullName evidence="1">Uncharacterized protein</fullName>
    </submittedName>
</protein>
<dbReference type="AlphaFoldDB" id="A0A9W9ZQR7"/>
<accession>A0A9W9ZQR7</accession>
<dbReference type="EMBL" id="MU825878">
    <property type="protein sequence ID" value="KAJ7386057.1"/>
    <property type="molecule type" value="Genomic_DNA"/>
</dbReference>
<sequence length="107" mass="12679">MEPKQEVKQEVEPDQVDTFVAQLIDLVTGTILNEEVKEVAKEMVKYRNNLSQKIMEEEEERLDQCIRMRGFPESFKAGWNVWKKNGEDKEETSYDIFKNFMNEADQN</sequence>
<gene>
    <name evidence="1" type="ORF">OS493_012391</name>
</gene>
<keyword evidence="2" id="KW-1185">Reference proteome</keyword>
<dbReference type="Proteomes" id="UP001163046">
    <property type="component" value="Unassembled WGS sequence"/>
</dbReference>
<comment type="caution">
    <text evidence="1">The sequence shown here is derived from an EMBL/GenBank/DDBJ whole genome shotgun (WGS) entry which is preliminary data.</text>
</comment>
<reference evidence="1" key="1">
    <citation type="submission" date="2023-01" db="EMBL/GenBank/DDBJ databases">
        <title>Genome assembly of the deep-sea coral Lophelia pertusa.</title>
        <authorList>
            <person name="Herrera S."/>
            <person name="Cordes E."/>
        </authorList>
    </citation>
    <scope>NUCLEOTIDE SEQUENCE</scope>
    <source>
        <strain evidence="1">USNM1676648</strain>
        <tissue evidence="1">Polyp</tissue>
    </source>
</reference>
<evidence type="ECO:0000313" key="2">
    <source>
        <dbReference type="Proteomes" id="UP001163046"/>
    </source>
</evidence>